<gene>
    <name evidence="1" type="ORF">F896_04029</name>
</gene>
<dbReference type="RefSeq" id="WP_016165230.1">
    <property type="nucleotide sequence ID" value="NZ_JAKZGC010000014.1"/>
</dbReference>
<evidence type="ECO:0000313" key="2">
    <source>
        <dbReference type="Proteomes" id="UP000016203"/>
    </source>
</evidence>
<dbReference type="EMBL" id="AQFL01000029">
    <property type="protein sequence ID" value="EOR02342.1"/>
    <property type="molecule type" value="Genomic_DNA"/>
</dbReference>
<comment type="caution">
    <text evidence="1">The sequence shown here is derived from an EMBL/GenBank/DDBJ whole genome shotgun (WGS) entry which is preliminary data.</text>
</comment>
<dbReference type="PATRIC" id="fig|1217699.3.peg.3930"/>
<name>R9AJG5_9GAMM</name>
<proteinExistence type="predicted"/>
<dbReference type="HOGENOM" id="CLU_043918_0_0_6"/>
<evidence type="ECO:0000313" key="1">
    <source>
        <dbReference type="EMBL" id="EOR02342.1"/>
    </source>
</evidence>
<dbReference type="OrthoDB" id="8613201at2"/>
<accession>R9AJG5</accession>
<reference evidence="1 2" key="1">
    <citation type="submission" date="2013-03" db="EMBL/GenBank/DDBJ databases">
        <title>The Genome Sequence of Acinetobacter sp. CIP 110321.</title>
        <authorList>
            <consortium name="The Broad Institute Genome Sequencing Platform"/>
            <consortium name="The Broad Institute Genome Sequencing Center for Infectious Disease"/>
            <person name="Cerqueira G."/>
            <person name="Feldgarden M."/>
            <person name="Courvalin P."/>
            <person name="Perichon B."/>
            <person name="Grillot-Courvalin C."/>
            <person name="Clermont D."/>
            <person name="Rocha E."/>
            <person name="Yoon E.-J."/>
            <person name="Nemec A."/>
            <person name="Walker B."/>
            <person name="Young S.K."/>
            <person name="Zeng Q."/>
            <person name="Gargeya S."/>
            <person name="Fitzgerald M."/>
            <person name="Haas B."/>
            <person name="Abouelleil A."/>
            <person name="Alvarado L."/>
            <person name="Arachchi H.M."/>
            <person name="Berlin A.M."/>
            <person name="Chapman S.B."/>
            <person name="Dewar J."/>
            <person name="Goldberg J."/>
            <person name="Griggs A."/>
            <person name="Gujja S."/>
            <person name="Hansen M."/>
            <person name="Howarth C."/>
            <person name="Imamovic A."/>
            <person name="Larimer J."/>
            <person name="McCowan C."/>
            <person name="Murphy C."/>
            <person name="Neiman D."/>
            <person name="Pearson M."/>
            <person name="Priest M."/>
            <person name="Roberts A."/>
            <person name="Saif S."/>
            <person name="Shea T."/>
            <person name="Sisk P."/>
            <person name="Sykes S."/>
            <person name="Wortman J."/>
            <person name="Nusbaum C."/>
            <person name="Birren B."/>
        </authorList>
    </citation>
    <scope>NUCLEOTIDE SEQUENCE [LARGE SCALE GENOMIC DNA]</scope>
    <source>
        <strain evidence="1 2">CIP 110321</strain>
    </source>
</reference>
<dbReference type="Proteomes" id="UP000016203">
    <property type="component" value="Unassembled WGS sequence"/>
</dbReference>
<dbReference type="AlphaFoldDB" id="R9AJG5"/>
<protein>
    <submittedName>
        <fullName evidence="1">Uncharacterized protein</fullName>
    </submittedName>
</protein>
<sequence length="479" mass="55780">MNKTSSENKLHTHCDHCNKQHVKIVRYYQQETYCANCYRTWFTKKPCSSCGEIKRLHKKEHSSVCLDCRRHQPCIRCGCDAVKHSANTPQGRACQSCYQRHFKAPQQCFECGKKKTGLSRYQELPHQHPICGTCYQQHVCETCPACRRYRKLVDTPQGKLCHKCHELGEINCPSCQKLMPAGCGEHCWSCYWQQRLIREVEINQNKFASDGVKQGYGDFIKWFVAQRDYQVVTLKHQHFVKFFERCNALWGQIPNYDKLANEFKPEGLRSHLTVLRWLIDTGQITINLKVKDDIAEQERIQNLLGKFDAVPEQVDRYYEILVKKINAGRTTLKSLRLALQPVAGLYQQFGLIGAQAPSQAQIDNYLTLKSGQRNALYGFINYLNQTQELELKCEVPDLKRRKRAKRQQLEQEIMGLARQTTPLSKKDQLRWLQLGMAYFHDQEVSLKALANVPVFCQPDNEMLRLNYEGKHYWLPRAGQ</sequence>
<organism evidence="1 2">
    <name type="scientific">Acinetobacter genomosp. 15BJ</name>
    <dbReference type="NCBI Taxonomy" id="106651"/>
    <lineage>
        <taxon>Bacteria</taxon>
        <taxon>Pseudomonadati</taxon>
        <taxon>Pseudomonadota</taxon>
        <taxon>Gammaproteobacteria</taxon>
        <taxon>Moraxellales</taxon>
        <taxon>Moraxellaceae</taxon>
        <taxon>Acinetobacter</taxon>
    </lineage>
</organism>